<keyword evidence="1" id="KW-0472">Membrane</keyword>
<keyword evidence="1" id="KW-1133">Transmembrane helix</keyword>
<dbReference type="EMBL" id="JACHJW010000001">
    <property type="protein sequence ID" value="MBB4958828.1"/>
    <property type="molecule type" value="Genomic_DNA"/>
</dbReference>
<evidence type="ECO:0000313" key="2">
    <source>
        <dbReference type="EMBL" id="MBB4958828.1"/>
    </source>
</evidence>
<gene>
    <name evidence="2" type="ORF">FHR38_002561</name>
</gene>
<name>A0A7W7SQ07_9ACTN</name>
<feature type="transmembrane region" description="Helical" evidence="1">
    <location>
        <begin position="27"/>
        <end position="49"/>
    </location>
</feature>
<feature type="transmembrane region" description="Helical" evidence="1">
    <location>
        <begin position="106"/>
        <end position="129"/>
    </location>
</feature>
<comment type="caution">
    <text evidence="2">The sequence shown here is derived from an EMBL/GenBank/DDBJ whole genome shotgun (WGS) entry which is preliminary data.</text>
</comment>
<dbReference type="AlphaFoldDB" id="A0A7W7SQ07"/>
<accession>A0A7W7SQ07</accession>
<proteinExistence type="predicted"/>
<keyword evidence="3" id="KW-1185">Reference proteome</keyword>
<organism evidence="2 3">
    <name type="scientific">Micromonospora polyrhachis</name>
    <dbReference type="NCBI Taxonomy" id="1282883"/>
    <lineage>
        <taxon>Bacteria</taxon>
        <taxon>Bacillati</taxon>
        <taxon>Actinomycetota</taxon>
        <taxon>Actinomycetes</taxon>
        <taxon>Micromonosporales</taxon>
        <taxon>Micromonosporaceae</taxon>
        <taxon>Micromonospora</taxon>
    </lineage>
</organism>
<evidence type="ECO:0000256" key="1">
    <source>
        <dbReference type="SAM" id="Phobius"/>
    </source>
</evidence>
<evidence type="ECO:0000313" key="3">
    <source>
        <dbReference type="Proteomes" id="UP000578819"/>
    </source>
</evidence>
<reference evidence="2 3" key="1">
    <citation type="submission" date="2020-08" db="EMBL/GenBank/DDBJ databases">
        <title>Sequencing the genomes of 1000 actinobacteria strains.</title>
        <authorList>
            <person name="Klenk H.-P."/>
        </authorList>
    </citation>
    <scope>NUCLEOTIDE SEQUENCE [LARGE SCALE GENOMIC DNA]</scope>
    <source>
        <strain evidence="2 3">DSM 45886</strain>
    </source>
</reference>
<feature type="transmembrane region" description="Helical" evidence="1">
    <location>
        <begin position="69"/>
        <end position="94"/>
    </location>
</feature>
<keyword evidence="1" id="KW-0812">Transmembrane</keyword>
<protein>
    <submittedName>
        <fullName evidence="2">Uncharacterized protein</fullName>
    </submittedName>
</protein>
<dbReference type="Proteomes" id="UP000578819">
    <property type="component" value="Unassembled WGS sequence"/>
</dbReference>
<sequence>MTASRGTGPVSGGSTRALDRDAQRTRLAVAALLVPPVAWALSLALSYAIQDFTCSAYGSVAEPPPEGAIFAVLTVLNAVLFLVTVLAGIAGFVVARRIGRGRRSPLVFLGYVGAGLAVVFGFGIVLIAWPQFVVEVCG</sequence>
<dbReference type="RefSeq" id="WP_184534856.1">
    <property type="nucleotide sequence ID" value="NZ_JACHJW010000001.1"/>
</dbReference>